<comment type="caution">
    <text evidence="1">The sequence shown here is derived from an EMBL/GenBank/DDBJ whole genome shotgun (WGS) entry which is preliminary data.</text>
</comment>
<evidence type="ECO:0000313" key="1">
    <source>
        <dbReference type="EMBL" id="CAG7556536.1"/>
    </source>
</evidence>
<reference evidence="1" key="1">
    <citation type="submission" date="2021-05" db="EMBL/GenBank/DDBJ databases">
        <authorList>
            <person name="Khan N."/>
        </authorList>
    </citation>
    <scope>NUCLEOTIDE SEQUENCE</scope>
</reference>
<proteinExistence type="predicted"/>
<dbReference type="EMBL" id="CAJSTJ010000099">
    <property type="protein sequence ID" value="CAG7556536.1"/>
    <property type="molecule type" value="Genomic_DNA"/>
</dbReference>
<organism evidence="1 2">
    <name type="scientific">Fusarium equiseti</name>
    <name type="common">Fusarium scirpi</name>
    <dbReference type="NCBI Taxonomy" id="61235"/>
    <lineage>
        <taxon>Eukaryota</taxon>
        <taxon>Fungi</taxon>
        <taxon>Dikarya</taxon>
        <taxon>Ascomycota</taxon>
        <taxon>Pezizomycotina</taxon>
        <taxon>Sordariomycetes</taxon>
        <taxon>Hypocreomycetidae</taxon>
        <taxon>Hypocreales</taxon>
        <taxon>Nectriaceae</taxon>
        <taxon>Fusarium</taxon>
        <taxon>Fusarium incarnatum-equiseti species complex</taxon>
    </lineage>
</organism>
<name>A0A8J2N7R4_FUSEQ</name>
<sequence>MSTQAVLSPSGSATAFTPNYSRIRFQKPDDIERLYPLLTSYVRSPSRAKNVSEIVIDLGYWSYFGFSVFPHEEQVQEMVVDENIRDEFHIQLQDYVRGLDFDDNTTTRFIQSLDWKQRQMTGAWQGPGSKRKRENFQFGITAIVLLLSLCDNISTLYLGESLRQKPILNYMVKGNYREIKNSPLQNLKNVRFITSYMSDERNYGRIEILEYIQLIHRLPALESVAMDAIQEYQADRMFFIPGTGNIKRMEITHCDISGEFLATMISIPKALEELKLSMGGLWSRDGGGPLIRPFHVGIALSAYKDSLRVLDIDIDNVGNDTGEYGWDPTEEDNLDIDEEERNWLMNRQLDKYGRNRITMDKAISTAVEKSPMKDYGRTIGSLHDFPRLTHLSISIMTLLGSYGNWQTPCRLLKTAPFRLVDGLPPSLEHLCIYGYVRGDNPDVDGHIDELLSKKAEKLPRLKVIKGVYEHVQGLKDIFDGYRLDEQDLYVRKEFDLGWKVMDEPGRI</sequence>
<dbReference type="Proteomes" id="UP000693738">
    <property type="component" value="Unassembled WGS sequence"/>
</dbReference>
<accession>A0A8J2N7R4</accession>
<dbReference type="AlphaFoldDB" id="A0A8J2N7R4"/>
<gene>
    <name evidence="1" type="ORF">FEQUK3_LOCUS2243</name>
</gene>
<evidence type="ECO:0000313" key="2">
    <source>
        <dbReference type="Proteomes" id="UP000693738"/>
    </source>
</evidence>
<protein>
    <submittedName>
        <fullName evidence="1">Uncharacterized protein</fullName>
    </submittedName>
</protein>